<evidence type="ECO:0000313" key="2">
    <source>
        <dbReference type="Proteomes" id="UP000247792"/>
    </source>
</evidence>
<organism evidence="1 2">
    <name type="scientific">Undibacterium pigrum</name>
    <dbReference type="NCBI Taxonomy" id="401470"/>
    <lineage>
        <taxon>Bacteria</taxon>
        <taxon>Pseudomonadati</taxon>
        <taxon>Pseudomonadota</taxon>
        <taxon>Betaproteobacteria</taxon>
        <taxon>Burkholderiales</taxon>
        <taxon>Oxalobacteraceae</taxon>
        <taxon>Undibacterium</taxon>
    </lineage>
</organism>
<evidence type="ECO:0000313" key="1">
    <source>
        <dbReference type="EMBL" id="PXX37894.1"/>
    </source>
</evidence>
<dbReference type="Proteomes" id="UP000247792">
    <property type="component" value="Unassembled WGS sequence"/>
</dbReference>
<dbReference type="RefSeq" id="WP_146218970.1">
    <property type="nucleotide sequence ID" value="NZ_QJKB01000014.1"/>
</dbReference>
<gene>
    <name evidence="1" type="ORF">DFR42_11453</name>
</gene>
<dbReference type="AlphaFoldDB" id="A0A318IRT7"/>
<proteinExistence type="predicted"/>
<comment type="caution">
    <text evidence="1">The sequence shown here is derived from an EMBL/GenBank/DDBJ whole genome shotgun (WGS) entry which is preliminary data.</text>
</comment>
<reference evidence="1 2" key="1">
    <citation type="submission" date="2018-05" db="EMBL/GenBank/DDBJ databases">
        <title>Genomic Encyclopedia of Type Strains, Phase IV (KMG-IV): sequencing the most valuable type-strain genomes for metagenomic binning, comparative biology and taxonomic classification.</title>
        <authorList>
            <person name="Goeker M."/>
        </authorList>
    </citation>
    <scope>NUCLEOTIDE SEQUENCE [LARGE SCALE GENOMIC DNA]</scope>
    <source>
        <strain evidence="1 2">DSM 19792</strain>
    </source>
</reference>
<accession>A0A318IRT7</accession>
<keyword evidence="2" id="KW-1185">Reference proteome</keyword>
<protein>
    <submittedName>
        <fullName evidence="1">Uncharacterized protein</fullName>
    </submittedName>
</protein>
<dbReference type="EMBL" id="QJKB01000014">
    <property type="protein sequence ID" value="PXX37894.1"/>
    <property type="molecule type" value="Genomic_DNA"/>
</dbReference>
<dbReference type="OrthoDB" id="8780679at2"/>
<name>A0A318IRT7_9BURK</name>
<sequence>MQTEITQPALKKTRSDRGNYFAGFADHVHVRRNTPTRMGSFEFNFVRSGIDNGVLIQVYHDGLRIMLERIPSAFYMGELQASEVQIGGRDYLLLAANSRNTNQRMWFGIFRPDGSKLYAASLEQSVVRVNQNEDGISLFFLSGDSMRIKI</sequence>